<reference evidence="1" key="1">
    <citation type="submission" date="2020-05" db="EMBL/GenBank/DDBJ databases">
        <title>Mycena genomes resolve the evolution of fungal bioluminescence.</title>
        <authorList>
            <person name="Tsai I.J."/>
        </authorList>
    </citation>
    <scope>NUCLEOTIDE SEQUENCE</scope>
    <source>
        <strain evidence="1">160909Yilan</strain>
    </source>
</reference>
<sequence length="468" mass="52711">MSHSRSASSSSFSKQIVPLSIRRALDTHRFESSQHRRKRLEAARLNTLAPISCLPPELLCHIFLFCAALPDSASLGWLVVTHVTHHWREVALACPELWANIIFRPKLVPIMLARSKDTSLVIRLDLDNNKHLKCMNIRENIARVGVLDVRGSQSALDTLFVDHVGQLATPRLRSLAVVNTIAGDPFWLDARVFHGIDESRNNLSRQLRLEQCALPWNSPWYHNLTDLYLADLHKAHGPTITMLLSVIIASPLLQHLTLINTQTRIDDLNMYRLFPVVLADLRTLHLSEPISVCALLLMALTFPSIVTAIVSCTLSPASGGSLIPKILCHRDFCQTSNFLLIDAPTSEHLCIRTTSSSDKTLRIDLHRRFFPGMTDQNLVIPRATFFSCITTLHIGTDLGFDSWWHLCDCSELVILILHTADPLPIFGILFGARNATHWHEHSPASRDRFRPRRRLQADISQAGKHPAY</sequence>
<dbReference type="EMBL" id="JACAZH010000004">
    <property type="protein sequence ID" value="KAF7370559.1"/>
    <property type="molecule type" value="Genomic_DNA"/>
</dbReference>
<evidence type="ECO:0000313" key="1">
    <source>
        <dbReference type="EMBL" id="KAF7370559.1"/>
    </source>
</evidence>
<dbReference type="Proteomes" id="UP000623467">
    <property type="component" value="Unassembled WGS sequence"/>
</dbReference>
<comment type="caution">
    <text evidence="1">The sequence shown here is derived from an EMBL/GenBank/DDBJ whole genome shotgun (WGS) entry which is preliminary data.</text>
</comment>
<proteinExistence type="predicted"/>
<gene>
    <name evidence="1" type="ORF">MSAN_00688300</name>
</gene>
<dbReference type="AlphaFoldDB" id="A0A8H6Z425"/>
<dbReference type="Gene3D" id="1.20.1280.50">
    <property type="match status" value="1"/>
</dbReference>
<dbReference type="OrthoDB" id="2884925at2759"/>
<protein>
    <submittedName>
        <fullName evidence="1">F-box domain-containing protein</fullName>
    </submittedName>
</protein>
<organism evidence="1 2">
    <name type="scientific">Mycena sanguinolenta</name>
    <dbReference type="NCBI Taxonomy" id="230812"/>
    <lineage>
        <taxon>Eukaryota</taxon>
        <taxon>Fungi</taxon>
        <taxon>Dikarya</taxon>
        <taxon>Basidiomycota</taxon>
        <taxon>Agaricomycotina</taxon>
        <taxon>Agaricomycetes</taxon>
        <taxon>Agaricomycetidae</taxon>
        <taxon>Agaricales</taxon>
        <taxon>Marasmiineae</taxon>
        <taxon>Mycenaceae</taxon>
        <taxon>Mycena</taxon>
    </lineage>
</organism>
<name>A0A8H6Z425_9AGAR</name>
<dbReference type="SUPFAM" id="SSF81383">
    <property type="entry name" value="F-box domain"/>
    <property type="match status" value="1"/>
</dbReference>
<evidence type="ECO:0000313" key="2">
    <source>
        <dbReference type="Proteomes" id="UP000623467"/>
    </source>
</evidence>
<keyword evidence="2" id="KW-1185">Reference proteome</keyword>
<dbReference type="InterPro" id="IPR036047">
    <property type="entry name" value="F-box-like_dom_sf"/>
</dbReference>
<accession>A0A8H6Z425</accession>